<name>A0A699RBP3_TANCI</name>
<dbReference type="InterPro" id="IPR050951">
    <property type="entry name" value="Retrovirus_Pol_polyprotein"/>
</dbReference>
<evidence type="ECO:0008006" key="2">
    <source>
        <dbReference type="Google" id="ProtNLM"/>
    </source>
</evidence>
<dbReference type="PANTHER" id="PTHR37984:SF5">
    <property type="entry name" value="PROTEIN NYNRIN-LIKE"/>
    <property type="match status" value="1"/>
</dbReference>
<comment type="caution">
    <text evidence="1">The sequence shown here is derived from an EMBL/GenBank/DDBJ whole genome shotgun (WGS) entry which is preliminary data.</text>
</comment>
<dbReference type="Gene3D" id="3.30.420.10">
    <property type="entry name" value="Ribonuclease H-like superfamily/Ribonuclease H"/>
    <property type="match status" value="1"/>
</dbReference>
<proteinExistence type="predicted"/>
<dbReference type="SUPFAM" id="SSF53098">
    <property type="entry name" value="Ribonuclease H-like"/>
    <property type="match status" value="1"/>
</dbReference>
<dbReference type="EMBL" id="BKCJ011072830">
    <property type="protein sequence ID" value="GFC79951.1"/>
    <property type="molecule type" value="Genomic_DNA"/>
</dbReference>
<feature type="non-terminal residue" evidence="1">
    <location>
        <position position="1"/>
    </location>
</feature>
<dbReference type="AlphaFoldDB" id="A0A699RBP3"/>
<dbReference type="InterPro" id="IPR036397">
    <property type="entry name" value="RNaseH_sf"/>
</dbReference>
<organism evidence="1">
    <name type="scientific">Tanacetum cinerariifolium</name>
    <name type="common">Dalmatian daisy</name>
    <name type="synonym">Chrysanthemum cinerariifolium</name>
    <dbReference type="NCBI Taxonomy" id="118510"/>
    <lineage>
        <taxon>Eukaryota</taxon>
        <taxon>Viridiplantae</taxon>
        <taxon>Streptophyta</taxon>
        <taxon>Embryophyta</taxon>
        <taxon>Tracheophyta</taxon>
        <taxon>Spermatophyta</taxon>
        <taxon>Magnoliopsida</taxon>
        <taxon>eudicotyledons</taxon>
        <taxon>Gunneridae</taxon>
        <taxon>Pentapetalae</taxon>
        <taxon>asterids</taxon>
        <taxon>campanulids</taxon>
        <taxon>Asterales</taxon>
        <taxon>Asteraceae</taxon>
        <taxon>Asteroideae</taxon>
        <taxon>Anthemideae</taxon>
        <taxon>Anthemidinae</taxon>
        <taxon>Tanacetum</taxon>
    </lineage>
</organism>
<evidence type="ECO:0000313" key="1">
    <source>
        <dbReference type="EMBL" id="GFC79951.1"/>
    </source>
</evidence>
<dbReference type="InterPro" id="IPR012337">
    <property type="entry name" value="RNaseH-like_sf"/>
</dbReference>
<gene>
    <name evidence="1" type="ORF">Tci_851921</name>
</gene>
<sequence>RDVYLLHGLPASIVSDRDTRFTDGQTEVVNRSLGNLLRSLVGDHPKAWDQKLPQAEFAHNHAVNRSTGLSPNHVLAQVHQTTHAHLVAATTKADQKRRAVNFGVGDFVWAILTKDRFPAHEYSKLASKKIDLVEIVGEDQSKCLSFEPSQPCSYL</sequence>
<dbReference type="GO" id="GO:0003676">
    <property type="term" value="F:nucleic acid binding"/>
    <property type="evidence" value="ECO:0007669"/>
    <property type="project" value="InterPro"/>
</dbReference>
<accession>A0A699RBP3</accession>
<protein>
    <recommendedName>
        <fullName evidence="2">Reverse transcriptase domain-containing protein</fullName>
    </recommendedName>
</protein>
<reference evidence="1" key="1">
    <citation type="journal article" date="2019" name="Sci. Rep.">
        <title>Draft genome of Tanacetum cinerariifolium, the natural source of mosquito coil.</title>
        <authorList>
            <person name="Yamashiro T."/>
            <person name="Shiraishi A."/>
            <person name="Satake H."/>
            <person name="Nakayama K."/>
        </authorList>
    </citation>
    <scope>NUCLEOTIDE SEQUENCE</scope>
</reference>
<dbReference type="PANTHER" id="PTHR37984">
    <property type="entry name" value="PROTEIN CBG26694"/>
    <property type="match status" value="1"/>
</dbReference>